<dbReference type="PANTHER" id="PTHR30535">
    <property type="entry name" value="VITAMIN B12-BINDING PROTEIN"/>
    <property type="match status" value="1"/>
</dbReference>
<evidence type="ECO:0000259" key="2">
    <source>
        <dbReference type="Pfam" id="PF01497"/>
    </source>
</evidence>
<evidence type="ECO:0000256" key="1">
    <source>
        <dbReference type="SAM" id="SignalP"/>
    </source>
</evidence>
<sequence>MPRARRLATALASLALAGCGMPGAAPRGPLPERPRIVSMNPCIDAILARVADPAQVVAISHYSQEPNATSVDLKWASRFAVNYDTAEEVITFQPDLVLIGPHVAKATVAAIERSGVATETVGVPMTIAESLAQITQVAAAIGHPDRGAALVHEIETVLAAAAPRPGTPPIPALIWQGGGLVPGSGTLADELLVRTGFTNQSAAYGLAAWDILPVEHLIARPPAIIFHDVDHQARALRSGAVARLGKLTTLAPFPEHLLQCAGPNLIETTQVLAAAREEYLRSAKSVRFERSRETDASARSAFLDFARTERKVFGTFP</sequence>
<feature type="domain" description="Fe/B12 periplasmic-binding" evidence="2">
    <location>
        <begin position="36"/>
        <end position="227"/>
    </location>
</feature>
<evidence type="ECO:0000313" key="4">
    <source>
        <dbReference type="Proteomes" id="UP000788153"/>
    </source>
</evidence>
<reference evidence="3 4" key="1">
    <citation type="submission" date="2020-03" db="EMBL/GenBank/DDBJ databases">
        <title>Genomic Encyclopedia of Type Strains, Phase IV (KMG-IV): sequencing the most valuable type-strain genomes for metagenomic binning, comparative biology and taxonomic classification.</title>
        <authorList>
            <person name="Goeker M."/>
        </authorList>
    </citation>
    <scope>NUCLEOTIDE SEQUENCE [LARGE SCALE GENOMIC DNA]</scope>
    <source>
        <strain evidence="3 4">DSM 22753</strain>
    </source>
</reference>
<dbReference type="InterPro" id="IPR050902">
    <property type="entry name" value="ABC_Transporter_SBP"/>
</dbReference>
<dbReference type="EMBL" id="JAASQP010000001">
    <property type="protein sequence ID" value="NIJ22565.1"/>
    <property type="molecule type" value="Genomic_DNA"/>
</dbReference>
<comment type="caution">
    <text evidence="3">The sequence shown here is derived from an EMBL/GenBank/DDBJ whole genome shotgun (WGS) entry which is preliminary data.</text>
</comment>
<evidence type="ECO:0000313" key="3">
    <source>
        <dbReference type="EMBL" id="NIJ22565.1"/>
    </source>
</evidence>
<dbReference type="PROSITE" id="PS51257">
    <property type="entry name" value="PROKAR_LIPOPROTEIN"/>
    <property type="match status" value="1"/>
</dbReference>
<protein>
    <submittedName>
        <fullName evidence="3">Iron complex transport system substrate-binding protein</fullName>
    </submittedName>
</protein>
<keyword evidence="4" id="KW-1185">Reference proteome</keyword>
<dbReference type="Pfam" id="PF01497">
    <property type="entry name" value="Peripla_BP_2"/>
    <property type="match status" value="1"/>
</dbReference>
<dbReference type="PANTHER" id="PTHR30535:SF35">
    <property type="entry name" value="PERIPLASMIC BINDING PROTEIN"/>
    <property type="match status" value="1"/>
</dbReference>
<organism evidence="3 4">
    <name type="scientific">Sphingomonas japonica</name>
    <dbReference type="NCBI Taxonomy" id="511662"/>
    <lineage>
        <taxon>Bacteria</taxon>
        <taxon>Pseudomonadati</taxon>
        <taxon>Pseudomonadota</taxon>
        <taxon>Alphaproteobacteria</taxon>
        <taxon>Sphingomonadales</taxon>
        <taxon>Sphingomonadaceae</taxon>
        <taxon>Sphingomonas</taxon>
    </lineage>
</organism>
<proteinExistence type="predicted"/>
<accession>A0ABX0TW76</accession>
<dbReference type="RefSeq" id="WP_243846593.1">
    <property type="nucleotide sequence ID" value="NZ_BAAAEV010000001.1"/>
</dbReference>
<feature type="chain" id="PRO_5047189880" evidence="1">
    <location>
        <begin position="25"/>
        <end position="317"/>
    </location>
</feature>
<gene>
    <name evidence="3" type="ORF">FHT01_000107</name>
</gene>
<feature type="signal peptide" evidence="1">
    <location>
        <begin position="1"/>
        <end position="24"/>
    </location>
</feature>
<keyword evidence="1" id="KW-0732">Signal</keyword>
<dbReference type="SUPFAM" id="SSF53807">
    <property type="entry name" value="Helical backbone' metal receptor"/>
    <property type="match status" value="1"/>
</dbReference>
<dbReference type="InterPro" id="IPR002491">
    <property type="entry name" value="ABC_transptr_periplasmic_BD"/>
</dbReference>
<name>A0ABX0TW76_9SPHN</name>
<dbReference type="Proteomes" id="UP000788153">
    <property type="component" value="Unassembled WGS sequence"/>
</dbReference>
<dbReference type="Gene3D" id="3.40.50.1980">
    <property type="entry name" value="Nitrogenase molybdenum iron protein domain"/>
    <property type="match status" value="2"/>
</dbReference>